<dbReference type="PANTHER" id="PTHR47540:SF2">
    <property type="entry name" value="ZN(II)2CYS6 TRANSCRIPTION FACTOR (EUROFUNG)"/>
    <property type="match status" value="1"/>
</dbReference>
<feature type="region of interest" description="Disordered" evidence="6">
    <location>
        <begin position="68"/>
        <end position="128"/>
    </location>
</feature>
<keyword evidence="3" id="KW-0238">DNA-binding</keyword>
<dbReference type="RefSeq" id="XP_060291269.1">
    <property type="nucleotide sequence ID" value="XM_060445996.1"/>
</dbReference>
<dbReference type="Pfam" id="PF00172">
    <property type="entry name" value="Zn_clus"/>
    <property type="match status" value="1"/>
</dbReference>
<dbReference type="GO" id="GO:0043565">
    <property type="term" value="F:sequence-specific DNA binding"/>
    <property type="evidence" value="ECO:0007669"/>
    <property type="project" value="TreeGrafter"/>
</dbReference>
<evidence type="ECO:0000256" key="3">
    <source>
        <dbReference type="ARBA" id="ARBA00023125"/>
    </source>
</evidence>
<feature type="domain" description="Zn(2)-C6 fungal-type" evidence="7">
    <location>
        <begin position="33"/>
        <end position="63"/>
    </location>
</feature>
<proteinExistence type="predicted"/>
<accession>A0AA40DK68</accession>
<comment type="caution">
    <text evidence="8">The sequence shown here is derived from an EMBL/GenBank/DDBJ whole genome shotgun (WGS) entry which is preliminary data.</text>
</comment>
<dbReference type="InterPro" id="IPR001138">
    <property type="entry name" value="Zn2Cys6_DnaBD"/>
</dbReference>
<dbReference type="GeneID" id="85329266"/>
<keyword evidence="5" id="KW-0539">Nucleus</keyword>
<feature type="compositionally biased region" description="Low complexity" evidence="6">
    <location>
        <begin position="240"/>
        <end position="256"/>
    </location>
</feature>
<dbReference type="GO" id="GO:0005634">
    <property type="term" value="C:nucleus"/>
    <property type="evidence" value="ECO:0007669"/>
    <property type="project" value="UniProtKB-SubCell"/>
</dbReference>
<dbReference type="GO" id="GO:0045944">
    <property type="term" value="P:positive regulation of transcription by RNA polymerase II"/>
    <property type="evidence" value="ECO:0007669"/>
    <property type="project" value="TreeGrafter"/>
</dbReference>
<reference evidence="8" key="1">
    <citation type="submission" date="2023-06" db="EMBL/GenBank/DDBJ databases">
        <title>Genome-scale phylogeny and comparative genomics of the fungal order Sordariales.</title>
        <authorList>
            <consortium name="Lawrence Berkeley National Laboratory"/>
            <person name="Hensen N."/>
            <person name="Bonometti L."/>
            <person name="Westerberg I."/>
            <person name="Brannstrom I.O."/>
            <person name="Guillou S."/>
            <person name="Cros-Aarteil S."/>
            <person name="Calhoun S."/>
            <person name="Haridas S."/>
            <person name="Kuo A."/>
            <person name="Mondo S."/>
            <person name="Pangilinan J."/>
            <person name="Riley R."/>
            <person name="LaButti K."/>
            <person name="Andreopoulos B."/>
            <person name="Lipzen A."/>
            <person name="Chen C."/>
            <person name="Yanf M."/>
            <person name="Daum C."/>
            <person name="Ng V."/>
            <person name="Clum A."/>
            <person name="Steindorff A."/>
            <person name="Ohm R."/>
            <person name="Martin F."/>
            <person name="Silar P."/>
            <person name="Natvig D."/>
            <person name="Lalanne C."/>
            <person name="Gautier V."/>
            <person name="Ament-velasquez S.L."/>
            <person name="Kruys A."/>
            <person name="Hutchinson M.I."/>
            <person name="Powell A.J."/>
            <person name="Barry K."/>
            <person name="Miller A.N."/>
            <person name="Grigoriev I.V."/>
            <person name="Debuchy R."/>
            <person name="Gladieux P."/>
            <person name="Thoren M.H."/>
            <person name="Johannesson H."/>
        </authorList>
    </citation>
    <scope>NUCLEOTIDE SEQUENCE</scope>
    <source>
        <strain evidence="8">SMH2392-1A</strain>
    </source>
</reference>
<dbReference type="GO" id="GO:0008270">
    <property type="term" value="F:zinc ion binding"/>
    <property type="evidence" value="ECO:0007669"/>
    <property type="project" value="InterPro"/>
</dbReference>
<keyword evidence="2" id="KW-0805">Transcription regulation</keyword>
<dbReference type="CDD" id="cd00067">
    <property type="entry name" value="GAL4"/>
    <property type="match status" value="1"/>
</dbReference>
<evidence type="ECO:0000313" key="9">
    <source>
        <dbReference type="Proteomes" id="UP001172101"/>
    </source>
</evidence>
<evidence type="ECO:0000256" key="5">
    <source>
        <dbReference type="ARBA" id="ARBA00023242"/>
    </source>
</evidence>
<name>A0AA40DK68_9PEZI</name>
<evidence type="ECO:0000256" key="6">
    <source>
        <dbReference type="SAM" id="MobiDB-lite"/>
    </source>
</evidence>
<evidence type="ECO:0000256" key="4">
    <source>
        <dbReference type="ARBA" id="ARBA00023163"/>
    </source>
</evidence>
<dbReference type="Gene3D" id="4.10.240.10">
    <property type="entry name" value="Zn(2)-C6 fungal-type DNA-binding domain"/>
    <property type="match status" value="1"/>
</dbReference>
<feature type="region of interest" description="Disordered" evidence="6">
    <location>
        <begin position="369"/>
        <end position="392"/>
    </location>
</feature>
<dbReference type="GO" id="GO:0000981">
    <property type="term" value="F:DNA-binding transcription factor activity, RNA polymerase II-specific"/>
    <property type="evidence" value="ECO:0007669"/>
    <property type="project" value="InterPro"/>
</dbReference>
<dbReference type="PANTHER" id="PTHR47540">
    <property type="entry name" value="THIAMINE REPRESSIBLE GENES REGULATORY PROTEIN THI5"/>
    <property type="match status" value="1"/>
</dbReference>
<dbReference type="AlphaFoldDB" id="A0AA40DK68"/>
<gene>
    <name evidence="8" type="ORF">B0T26DRAFT_755701</name>
</gene>
<dbReference type="PROSITE" id="PS00463">
    <property type="entry name" value="ZN2_CY6_FUNGAL_1"/>
    <property type="match status" value="1"/>
</dbReference>
<feature type="compositionally biased region" description="Low complexity" evidence="6">
    <location>
        <begin position="274"/>
        <end position="287"/>
    </location>
</feature>
<evidence type="ECO:0000256" key="2">
    <source>
        <dbReference type="ARBA" id="ARBA00023015"/>
    </source>
</evidence>
<organism evidence="8 9">
    <name type="scientific">Lasiosphaeria miniovina</name>
    <dbReference type="NCBI Taxonomy" id="1954250"/>
    <lineage>
        <taxon>Eukaryota</taxon>
        <taxon>Fungi</taxon>
        <taxon>Dikarya</taxon>
        <taxon>Ascomycota</taxon>
        <taxon>Pezizomycotina</taxon>
        <taxon>Sordariomycetes</taxon>
        <taxon>Sordariomycetidae</taxon>
        <taxon>Sordariales</taxon>
        <taxon>Lasiosphaeriaceae</taxon>
        <taxon>Lasiosphaeria</taxon>
    </lineage>
</organism>
<sequence>MLGTWRLDTKSENSMFMRQAIDPATARPVVQQACNSCRAKKLRCSGEKTGCGRCKKVSRPCEYAQPVAKGPARLKRSKSGKEAKDGLPKRKQGRPTTTPQTDPPSLKLSVEVDGSHAEPGSLPTPSLDLTMDLRDPGQTSGISPTLLQLDMADGAGKGCGAGPGSPCSIEQWLKFPSHSLDMDEDMDMSLWTNEGVDPTALSLVTPSATSATMTPALSPASTDHSVLLWPSNGMLPTPTDDGSPLSGSSDLGLSLGEGASPDGSEPSFVKTRPRSSATSSANSSTPARPCQCLQQVVFLIDELESAQGESATQLDAGLAAHKKALRHGEAMVRCGHCTTRPENMTILTFLTDRLMGLCERIVASYHEPVYSESGGESPPTNSGAAMASSTTRAKTVTVPAPAPAATDGQGATMPLGVYFGDYEIDCPGEWQALVRNLIVLQLRALGALMGRVKEVSELMPCDTAWRKVVGAETRLSALLEQVGGGGGGGGGGVSWNSLG</sequence>
<feature type="compositionally biased region" description="Polar residues" evidence="6">
    <location>
        <begin position="378"/>
        <end position="389"/>
    </location>
</feature>
<evidence type="ECO:0000256" key="1">
    <source>
        <dbReference type="ARBA" id="ARBA00004123"/>
    </source>
</evidence>
<dbReference type="InterPro" id="IPR051711">
    <property type="entry name" value="Stress_Response_Reg"/>
</dbReference>
<protein>
    <recommendedName>
        <fullName evidence="7">Zn(2)-C6 fungal-type domain-containing protein</fullName>
    </recommendedName>
</protein>
<feature type="compositionally biased region" description="Basic and acidic residues" evidence="6">
    <location>
        <begin position="79"/>
        <end position="88"/>
    </location>
</feature>
<keyword evidence="9" id="KW-1185">Reference proteome</keyword>
<dbReference type="InterPro" id="IPR036864">
    <property type="entry name" value="Zn2-C6_fun-type_DNA-bd_sf"/>
</dbReference>
<evidence type="ECO:0000259" key="7">
    <source>
        <dbReference type="PROSITE" id="PS50048"/>
    </source>
</evidence>
<dbReference type="SMART" id="SM00066">
    <property type="entry name" value="GAL4"/>
    <property type="match status" value="1"/>
</dbReference>
<comment type="subcellular location">
    <subcellularLocation>
        <location evidence="1">Nucleus</location>
    </subcellularLocation>
</comment>
<dbReference type="SUPFAM" id="SSF57701">
    <property type="entry name" value="Zn2/Cys6 DNA-binding domain"/>
    <property type="match status" value="1"/>
</dbReference>
<feature type="region of interest" description="Disordered" evidence="6">
    <location>
        <begin position="231"/>
        <end position="287"/>
    </location>
</feature>
<dbReference type="EMBL" id="JAUIRO010000007">
    <property type="protein sequence ID" value="KAK0706175.1"/>
    <property type="molecule type" value="Genomic_DNA"/>
</dbReference>
<dbReference type="PROSITE" id="PS50048">
    <property type="entry name" value="ZN2_CY6_FUNGAL_2"/>
    <property type="match status" value="1"/>
</dbReference>
<keyword evidence="4" id="KW-0804">Transcription</keyword>
<dbReference type="Proteomes" id="UP001172101">
    <property type="component" value="Unassembled WGS sequence"/>
</dbReference>
<evidence type="ECO:0000313" key="8">
    <source>
        <dbReference type="EMBL" id="KAK0706175.1"/>
    </source>
</evidence>